<keyword evidence="2 4" id="KW-0547">Nucleotide-binding</keyword>
<dbReference type="CDD" id="cd00009">
    <property type="entry name" value="AAA"/>
    <property type="match status" value="1"/>
</dbReference>
<keyword evidence="4" id="KW-0238">DNA-binding</keyword>
<dbReference type="Gene3D" id="3.40.50.300">
    <property type="entry name" value="P-loop containing nucleotide triphosphate hydrolases"/>
    <property type="match status" value="1"/>
</dbReference>
<dbReference type="InterPro" id="IPR027417">
    <property type="entry name" value="P-loop_NTPase"/>
</dbReference>
<feature type="binding site" evidence="4">
    <location>
        <begin position="53"/>
        <end position="58"/>
    </location>
    <ligand>
        <name>ATP</name>
        <dbReference type="ChEBI" id="CHEBI:30616"/>
    </ligand>
</feature>
<dbReference type="EMBL" id="KY290955">
    <property type="protein sequence ID" value="APU01416.1"/>
    <property type="molecule type" value="Genomic_DNA"/>
</dbReference>
<reference evidence="6 7" key="1">
    <citation type="journal article" date="2017" name="Sci. Rep.">
        <title>Characterization and diversity of phages infecting Aeromonas salmonicida subsp. salmonicida.</title>
        <authorList>
            <person name="Vincent A.T."/>
            <person name="Paquet V.E."/>
            <person name="Bernatchez A."/>
            <person name="Tremblay D.M."/>
            <person name="Moineau S."/>
            <person name="Charette S.J."/>
        </authorList>
    </citation>
    <scope>NUCLEOTIDE SEQUENCE [LARGE SCALE GENOMIC DNA]</scope>
</reference>
<dbReference type="InterPro" id="IPR048815">
    <property type="entry name" value="Gp44_lid"/>
</dbReference>
<dbReference type="Gene3D" id="1.10.8.60">
    <property type="match status" value="1"/>
</dbReference>
<dbReference type="GO" id="GO:0016887">
    <property type="term" value="F:ATP hydrolysis activity"/>
    <property type="evidence" value="ECO:0007669"/>
    <property type="project" value="UniProtKB-UniRule"/>
</dbReference>
<dbReference type="PANTHER" id="PTHR11669">
    <property type="entry name" value="REPLICATION FACTOR C / DNA POLYMERASE III GAMMA-TAU SUBUNIT"/>
    <property type="match status" value="1"/>
</dbReference>
<feature type="binding site" evidence="4">
    <location>
        <position position="24"/>
    </location>
    <ligand>
        <name>ATP</name>
        <dbReference type="ChEBI" id="CHEBI:30616"/>
    </ligand>
</feature>
<dbReference type="Proteomes" id="UP000225215">
    <property type="component" value="Segment"/>
</dbReference>
<evidence type="ECO:0000256" key="4">
    <source>
        <dbReference type="HAMAP-Rule" id="MF_04162"/>
    </source>
</evidence>
<dbReference type="InterPro" id="IPR046388">
    <property type="entry name" value="T4_Clamp_Loader_L"/>
</dbReference>
<accession>A0A219YBN2</accession>
<dbReference type="InterPro" id="IPR003593">
    <property type="entry name" value="AAA+_ATPase"/>
</dbReference>
<dbReference type="InterPro" id="IPR048817">
    <property type="entry name" value="Gp44_C"/>
</dbReference>
<keyword evidence="4" id="KW-0378">Hydrolase</keyword>
<evidence type="ECO:0000259" key="5">
    <source>
        <dbReference type="SMART" id="SM00382"/>
    </source>
</evidence>
<dbReference type="Pfam" id="PF00004">
    <property type="entry name" value="AAA"/>
    <property type="match status" value="1"/>
</dbReference>
<keyword evidence="3 4" id="KW-0067">ATP-binding</keyword>
<feature type="domain" description="AAA+ ATPase" evidence="5">
    <location>
        <begin position="41"/>
        <end position="162"/>
    </location>
</feature>
<feature type="binding site" evidence="4">
    <location>
        <begin position="12"/>
        <end position="15"/>
    </location>
    <ligand>
        <name>ATP</name>
        <dbReference type="ChEBI" id="CHEBI:30616"/>
    </ligand>
</feature>
<keyword evidence="4" id="KW-1194">Viral DNA replication</keyword>
<dbReference type="GO" id="GO:0006261">
    <property type="term" value="P:DNA-templated DNA replication"/>
    <property type="evidence" value="ECO:0007669"/>
    <property type="project" value="TreeGrafter"/>
</dbReference>
<dbReference type="InterPro" id="IPR003959">
    <property type="entry name" value="ATPase_AAA_core"/>
</dbReference>
<evidence type="ECO:0000256" key="2">
    <source>
        <dbReference type="ARBA" id="ARBA00022741"/>
    </source>
</evidence>
<protein>
    <recommendedName>
        <fullName evidence="4">Sliding-clamp-loader large subunit</fullName>
        <ecNumber evidence="4">3.6.4.-</ecNumber>
    </recommendedName>
    <alternativeName>
        <fullName evidence="4">Clamp loader gp44 subunit</fullName>
    </alternativeName>
</protein>
<evidence type="ECO:0000313" key="6">
    <source>
        <dbReference type="EMBL" id="APU01416.1"/>
    </source>
</evidence>
<dbReference type="SUPFAM" id="SSF52540">
    <property type="entry name" value="P-loop containing nucleoside triphosphate hydrolases"/>
    <property type="match status" value="1"/>
</dbReference>
<comment type="similarity">
    <text evidence="4">Belongs to the Tevenvirinae sliding-clamp-loader large subunit family.</text>
</comment>
<dbReference type="GO" id="GO:0005524">
    <property type="term" value="F:ATP binding"/>
    <property type="evidence" value="ECO:0007669"/>
    <property type="project" value="UniProtKB-UniRule"/>
</dbReference>
<dbReference type="GO" id="GO:0003677">
    <property type="term" value="F:DNA binding"/>
    <property type="evidence" value="ECO:0007669"/>
    <property type="project" value="UniProtKB-UniRule"/>
</dbReference>
<evidence type="ECO:0000313" key="7">
    <source>
        <dbReference type="Proteomes" id="UP000225215"/>
    </source>
</evidence>
<dbReference type="GO" id="GO:0003689">
    <property type="term" value="F:DNA clamp loader activity"/>
    <property type="evidence" value="ECO:0007669"/>
    <property type="project" value="UniProtKB-UniRule"/>
</dbReference>
<dbReference type="HAMAP" id="MF_04162">
    <property type="entry name" value="T4_Clamp_Loader_L"/>
    <property type="match status" value="1"/>
</dbReference>
<comment type="subunit">
    <text evidence="4">The sliding-clamp-loader consists of 4 large subunits and 1 small subunit. Interacts with the sliding clamp; this interaction allows the sliding-clamp-loader to open the sliding clamp. Part of the replicase complex that includes the DNA polymerase, the polymerase clamp, the clamp loader complex, the single-stranded DNA binding protein, the primase, the helicase and the helicase assembly factor.</text>
</comment>
<name>A0A219YBN2_9CAUD</name>
<dbReference type="Pfam" id="PF21429">
    <property type="entry name" value="Gp44_C"/>
    <property type="match status" value="1"/>
</dbReference>
<dbReference type="GO" id="GO:0006281">
    <property type="term" value="P:DNA repair"/>
    <property type="evidence" value="ECO:0007669"/>
    <property type="project" value="TreeGrafter"/>
</dbReference>
<organism evidence="6 7">
    <name type="scientific">Aeromonas phage 65.2</name>
    <dbReference type="NCBI Taxonomy" id="1932896"/>
    <lineage>
        <taxon>Viruses</taxon>
        <taxon>Duplodnaviria</taxon>
        <taxon>Heunggongvirae</taxon>
        <taxon>Uroviricota</taxon>
        <taxon>Caudoviricetes</taxon>
        <taxon>Pantevenvirales</taxon>
        <taxon>Straboviridae</taxon>
        <taxon>Emmerichvirinae</taxon>
        <taxon>Ishigurovirus</taxon>
        <taxon>Ishigurovirus osborne</taxon>
    </lineage>
</organism>
<comment type="function">
    <text evidence="4">Forms the sliding-clamp-loader together with the small subunit. Functions as an ATPase enzyme. The clamp loader holds the clamp in an open conformation and places it onto the DNA. 4 ATP molecules must bind to the sliding-clamp-loader before the latter can open the sliding clamp. ATP hydrolysis triggers the detachment of the sliding clamp from the sliding-clamp-loader, freeing the sliding clamp to track along DNA.</text>
</comment>
<proteinExistence type="inferred from homology"/>
<evidence type="ECO:0000256" key="3">
    <source>
        <dbReference type="ARBA" id="ARBA00022840"/>
    </source>
</evidence>
<dbReference type="InterPro" id="IPR050238">
    <property type="entry name" value="DNA_Rep/Repair_Clamp_Loader"/>
</dbReference>
<keyword evidence="1" id="KW-0235">DNA replication</keyword>
<dbReference type="SMART" id="SM00382">
    <property type="entry name" value="AAA"/>
    <property type="match status" value="1"/>
</dbReference>
<dbReference type="Gene3D" id="1.20.272.10">
    <property type="match status" value="1"/>
</dbReference>
<sequence>MLSVDNTQHMLEQKYRPQSISECILPRHDMDRFNGLVKKGKFPHLLLCSKSPGTGKTTVAMALVNDIDAEMMFITGGQLRINDLRTQLTEFANTSTRKKGGKVIIIDEGDNTNMRSVHEELRSWMEAYSDNCSIIMTCNNAEVIPEALKSRFRVFEFGRIVEETPELVKADETRMKKEMFVRCMAICEAEGIEVKDKRAMMALVSKNFPNFRSAITEMDKYSSCGYIDEGVLTSTMRSTKDMEKLFELMKNKDLPEIRSLIPNFSTNYPAFINAFYERATTQVKGQSYRMLIKILAENQKTVGDVPNIEIHLMDMLSDLACEVNWK</sequence>
<feature type="binding site" evidence="4">
    <location>
        <position position="212"/>
    </location>
    <ligand>
        <name>ATP</name>
        <dbReference type="ChEBI" id="CHEBI:30616"/>
    </ligand>
</feature>
<dbReference type="Pfam" id="PF21328">
    <property type="entry name" value="Gp44_lid"/>
    <property type="match status" value="1"/>
</dbReference>
<dbReference type="GO" id="GO:0039693">
    <property type="term" value="P:viral DNA genome replication"/>
    <property type="evidence" value="ECO:0007669"/>
    <property type="project" value="UniProtKB-UniRule"/>
</dbReference>
<evidence type="ECO:0000256" key="1">
    <source>
        <dbReference type="ARBA" id="ARBA00022705"/>
    </source>
</evidence>
<dbReference type="EC" id="3.6.4.-" evidence="4"/>
<dbReference type="PANTHER" id="PTHR11669:SF20">
    <property type="entry name" value="REPLICATION FACTOR C SUBUNIT 4"/>
    <property type="match status" value="1"/>
</dbReference>